<dbReference type="InterPro" id="IPR017907">
    <property type="entry name" value="Znf_RING_CS"/>
</dbReference>
<keyword evidence="8 10" id="KW-0472">Membrane</keyword>
<dbReference type="OMA" id="VELHCKH"/>
<evidence type="ECO:0000256" key="1">
    <source>
        <dbReference type="ARBA" id="ARBA00004141"/>
    </source>
</evidence>
<dbReference type="GO" id="GO:0061630">
    <property type="term" value="F:ubiquitin protein ligase activity"/>
    <property type="evidence" value="ECO:0007669"/>
    <property type="project" value="InterPro"/>
</dbReference>
<dbReference type="InterPro" id="IPR013083">
    <property type="entry name" value="Znf_RING/FYVE/PHD"/>
</dbReference>
<feature type="transmembrane region" description="Helical" evidence="10">
    <location>
        <begin position="172"/>
        <end position="190"/>
    </location>
</feature>
<dbReference type="RefSeq" id="XP_003144600.1">
    <property type="nucleotide sequence ID" value="XM_003144552.2"/>
</dbReference>
<reference evidence="12" key="1">
    <citation type="submission" date="2012-04" db="EMBL/GenBank/DDBJ databases">
        <title>The Genome Sequence of Loa loa.</title>
        <authorList>
            <consortium name="The Broad Institute Genome Sequencing Platform"/>
            <consortium name="Broad Institute Genome Sequencing Center for Infectious Disease"/>
            <person name="Nutman T.B."/>
            <person name="Fink D.L."/>
            <person name="Russ C."/>
            <person name="Young S."/>
            <person name="Zeng Q."/>
            <person name="Gargeya S."/>
            <person name="Alvarado L."/>
            <person name="Berlin A."/>
            <person name="Chapman S.B."/>
            <person name="Chen Z."/>
            <person name="Freedman E."/>
            <person name="Gellesch M."/>
            <person name="Goldberg J."/>
            <person name="Griggs A."/>
            <person name="Gujja S."/>
            <person name="Heilman E.R."/>
            <person name="Heiman D."/>
            <person name="Howarth C."/>
            <person name="Mehta T."/>
            <person name="Neiman D."/>
            <person name="Pearson M."/>
            <person name="Roberts A."/>
            <person name="Saif S."/>
            <person name="Shea T."/>
            <person name="Shenoy N."/>
            <person name="Sisk P."/>
            <person name="Stolte C."/>
            <person name="Sykes S."/>
            <person name="White J."/>
            <person name="Yandava C."/>
            <person name="Haas B."/>
            <person name="Henn M.R."/>
            <person name="Nusbaum C."/>
            <person name="Birren B."/>
        </authorList>
    </citation>
    <scope>NUCLEOTIDE SEQUENCE [LARGE SCALE GENOMIC DNA]</scope>
</reference>
<feature type="domain" description="RING-type" evidence="11">
    <location>
        <begin position="382"/>
        <end position="420"/>
    </location>
</feature>
<dbReference type="AlphaFoldDB" id="A0A1S0TT71"/>
<keyword evidence="3" id="KW-0479">Metal-binding</keyword>
<dbReference type="InterPro" id="IPR044235">
    <property type="entry name" value="RNFT1/2"/>
</dbReference>
<dbReference type="GO" id="GO:1904294">
    <property type="term" value="P:positive regulation of ERAD pathway"/>
    <property type="evidence" value="ECO:0007669"/>
    <property type="project" value="InterPro"/>
</dbReference>
<name>A0A1S0TT71_LOALO</name>
<proteinExistence type="predicted"/>
<gene>
    <name evidence="12" type="ORF">LOAG_09023</name>
</gene>
<dbReference type="SMART" id="SM00184">
    <property type="entry name" value="RING"/>
    <property type="match status" value="1"/>
</dbReference>
<dbReference type="OrthoDB" id="9049620at2759"/>
<protein>
    <recommendedName>
        <fullName evidence="11">RING-type domain-containing protein</fullName>
    </recommendedName>
</protein>
<organism evidence="12">
    <name type="scientific">Loa loa</name>
    <name type="common">Eye worm</name>
    <name type="synonym">Filaria loa</name>
    <dbReference type="NCBI Taxonomy" id="7209"/>
    <lineage>
        <taxon>Eukaryota</taxon>
        <taxon>Metazoa</taxon>
        <taxon>Ecdysozoa</taxon>
        <taxon>Nematoda</taxon>
        <taxon>Chromadorea</taxon>
        <taxon>Rhabditida</taxon>
        <taxon>Spirurina</taxon>
        <taxon>Spiruromorpha</taxon>
        <taxon>Filarioidea</taxon>
        <taxon>Onchocercidae</taxon>
        <taxon>Loa</taxon>
    </lineage>
</organism>
<dbReference type="EMBL" id="JH712425">
    <property type="protein sequence ID" value="EFO19472.1"/>
    <property type="molecule type" value="Genomic_DNA"/>
</dbReference>
<dbReference type="Pfam" id="PF13639">
    <property type="entry name" value="zf-RING_2"/>
    <property type="match status" value="1"/>
</dbReference>
<evidence type="ECO:0000259" key="11">
    <source>
        <dbReference type="PROSITE" id="PS50089"/>
    </source>
</evidence>
<evidence type="ECO:0000256" key="9">
    <source>
        <dbReference type="PROSITE-ProRule" id="PRU00175"/>
    </source>
</evidence>
<dbReference type="GeneID" id="9946453"/>
<keyword evidence="7 10" id="KW-1133">Transmembrane helix</keyword>
<evidence type="ECO:0000256" key="5">
    <source>
        <dbReference type="ARBA" id="ARBA00022786"/>
    </source>
</evidence>
<dbReference type="Gene3D" id="3.30.40.10">
    <property type="entry name" value="Zinc/RING finger domain, C3HC4 (zinc finger)"/>
    <property type="match status" value="1"/>
</dbReference>
<evidence type="ECO:0000256" key="3">
    <source>
        <dbReference type="ARBA" id="ARBA00022723"/>
    </source>
</evidence>
<keyword evidence="6" id="KW-0862">Zinc</keyword>
<dbReference type="PROSITE" id="PS00518">
    <property type="entry name" value="ZF_RING_1"/>
    <property type="match status" value="1"/>
</dbReference>
<evidence type="ECO:0000256" key="6">
    <source>
        <dbReference type="ARBA" id="ARBA00022833"/>
    </source>
</evidence>
<keyword evidence="5" id="KW-0833">Ubl conjugation pathway</keyword>
<keyword evidence="4 9" id="KW-0863">Zinc-finger</keyword>
<dbReference type="KEGG" id="loa:LOAG_09023"/>
<dbReference type="InParanoid" id="A0A1S0TT71"/>
<dbReference type="GO" id="GO:0016020">
    <property type="term" value="C:membrane"/>
    <property type="evidence" value="ECO:0007669"/>
    <property type="project" value="UniProtKB-SubCell"/>
</dbReference>
<dbReference type="PANTHER" id="PTHR15860:SF0">
    <property type="entry name" value="LP20373P"/>
    <property type="match status" value="1"/>
</dbReference>
<comment type="subcellular location">
    <subcellularLocation>
        <location evidence="1">Membrane</location>
        <topology evidence="1">Multi-pass membrane protein</topology>
    </subcellularLocation>
</comment>
<dbReference type="GO" id="GO:0008270">
    <property type="term" value="F:zinc ion binding"/>
    <property type="evidence" value="ECO:0007669"/>
    <property type="project" value="UniProtKB-KW"/>
</dbReference>
<dbReference type="PROSITE" id="PS50089">
    <property type="entry name" value="ZF_RING_2"/>
    <property type="match status" value="1"/>
</dbReference>
<dbReference type="CTD" id="9946453"/>
<dbReference type="InterPro" id="IPR001841">
    <property type="entry name" value="Znf_RING"/>
</dbReference>
<keyword evidence="2 10" id="KW-0812">Transmembrane</keyword>
<dbReference type="PANTHER" id="PTHR15860">
    <property type="entry name" value="UNCHARACTERIZED RING FINGER-CONTAINING PROTEIN"/>
    <property type="match status" value="1"/>
</dbReference>
<evidence type="ECO:0000256" key="2">
    <source>
        <dbReference type="ARBA" id="ARBA00022692"/>
    </source>
</evidence>
<dbReference type="FunCoup" id="A0A1S0TT71">
    <property type="interactions" value="2240"/>
</dbReference>
<evidence type="ECO:0000256" key="4">
    <source>
        <dbReference type="ARBA" id="ARBA00022771"/>
    </source>
</evidence>
<sequence>MGEERGAQSQPTTIWHGGSLRDSFLTVVQNAGSQEMRNELVEDFRTALDILAQAAPAPNMSSVEAESGNDRVDTVIIVDEDSASSTSSGSGTRHRLTPSINGNQFGRLTTDATENSGEYSSANDDAINTNLQRELSRLRALLHRIELQRFWLLVLNVLPFFIIVFLKAVVDGFFSLISVLVALFLFHIANSTFMASRREKRYFHLLQSFTSSVFFNFQSLFMVRQIFNYVIVMGLDSIYIPMAFMSRLTNPITFFATLHAVLVVDFAVKIITVTVKATLTVLPTKFIGNRRLRRLFQWIEYTSQLYRYILPIPQWTRYLSYSLFSTPLTYFSDHFFAVLYIIYKVCLIKVIGKRWFESTRRIFRLTTVGLKVPTGEEDSAQCTICFNDFCNPVRLSCGHVFCEECIGTWLDNEHTCPMCRATVAQEDNLWKSGDTTYSPQLC</sequence>
<evidence type="ECO:0000256" key="8">
    <source>
        <dbReference type="ARBA" id="ARBA00023136"/>
    </source>
</evidence>
<evidence type="ECO:0000313" key="12">
    <source>
        <dbReference type="EMBL" id="EFO19472.1"/>
    </source>
</evidence>
<feature type="transmembrane region" description="Helical" evidence="10">
    <location>
        <begin position="147"/>
        <end position="166"/>
    </location>
</feature>
<dbReference type="SUPFAM" id="SSF57850">
    <property type="entry name" value="RING/U-box"/>
    <property type="match status" value="1"/>
</dbReference>
<feature type="transmembrane region" description="Helical" evidence="10">
    <location>
        <begin position="334"/>
        <end position="352"/>
    </location>
</feature>
<accession>A0A1S0TT71</accession>
<feature type="transmembrane region" description="Helical" evidence="10">
    <location>
        <begin position="226"/>
        <end position="245"/>
    </location>
</feature>
<evidence type="ECO:0000256" key="7">
    <source>
        <dbReference type="ARBA" id="ARBA00022989"/>
    </source>
</evidence>
<evidence type="ECO:0000256" key="10">
    <source>
        <dbReference type="SAM" id="Phobius"/>
    </source>
</evidence>